<dbReference type="EMBL" id="CT868296">
    <property type="protein sequence ID" value="CAK78151.1"/>
    <property type="molecule type" value="Genomic_DNA"/>
</dbReference>
<sequence length="169" mass="19809">MSLKLYGPSTNPRLSQVIYNAVRVGYYLCESKEHLPRNPFAKIPVIETNDGFLYESNAICRYLARSKLESGLYGATPFQQSQVDQWIDWTVNELDPNFMTTFPQLWGHYPVNLSRLNPQLKDRHKTKEVKGQKLKRGFKFQELRISKHLNRFIQTKKTPKVPLQRLNLI</sequence>
<evidence type="ECO:0000259" key="1">
    <source>
        <dbReference type="PROSITE" id="PS50404"/>
    </source>
</evidence>
<dbReference type="SUPFAM" id="SSF52833">
    <property type="entry name" value="Thioredoxin-like"/>
    <property type="match status" value="1"/>
</dbReference>
<dbReference type="RefSeq" id="XP_001445548.1">
    <property type="nucleotide sequence ID" value="XM_001445511.1"/>
</dbReference>
<dbReference type="InterPro" id="IPR036282">
    <property type="entry name" value="Glutathione-S-Trfase_C_sf"/>
</dbReference>
<dbReference type="InParanoid" id="A0D534"/>
<organism evidence="2 3">
    <name type="scientific">Paramecium tetraurelia</name>
    <dbReference type="NCBI Taxonomy" id="5888"/>
    <lineage>
        <taxon>Eukaryota</taxon>
        <taxon>Sar</taxon>
        <taxon>Alveolata</taxon>
        <taxon>Ciliophora</taxon>
        <taxon>Intramacronucleata</taxon>
        <taxon>Oligohymenophorea</taxon>
        <taxon>Peniculida</taxon>
        <taxon>Parameciidae</taxon>
        <taxon>Paramecium</taxon>
    </lineage>
</organism>
<gene>
    <name evidence="2" type="ORF">GSPATT00013598001</name>
</gene>
<dbReference type="HOGENOM" id="CLU_1581555_0_0_1"/>
<dbReference type="PROSITE" id="PS50404">
    <property type="entry name" value="GST_NTER"/>
    <property type="match status" value="1"/>
</dbReference>
<dbReference type="InterPro" id="IPR050802">
    <property type="entry name" value="EF-GSTs"/>
</dbReference>
<dbReference type="PANTHER" id="PTHR43986">
    <property type="entry name" value="ELONGATION FACTOR 1-GAMMA"/>
    <property type="match status" value="1"/>
</dbReference>
<evidence type="ECO:0000313" key="2">
    <source>
        <dbReference type="EMBL" id="CAK78151.1"/>
    </source>
</evidence>
<dbReference type="GO" id="GO:0005634">
    <property type="term" value="C:nucleus"/>
    <property type="evidence" value="ECO:0000318"/>
    <property type="project" value="GO_Central"/>
</dbReference>
<dbReference type="eggNOG" id="KOG0867">
    <property type="taxonomic scope" value="Eukaryota"/>
</dbReference>
<feature type="domain" description="GST N-terminal" evidence="1">
    <location>
        <begin position="1"/>
        <end position="71"/>
    </location>
</feature>
<accession>A0D534</accession>
<dbReference type="GO" id="GO:0005737">
    <property type="term" value="C:cytoplasm"/>
    <property type="evidence" value="ECO:0000318"/>
    <property type="project" value="GO_Central"/>
</dbReference>
<dbReference type="AlphaFoldDB" id="A0D534"/>
<dbReference type="OrthoDB" id="298778at2759"/>
<dbReference type="GeneID" id="5031333"/>
<dbReference type="Gene3D" id="1.20.1050.10">
    <property type="match status" value="1"/>
</dbReference>
<reference evidence="2 3" key="1">
    <citation type="journal article" date="2006" name="Nature">
        <title>Global trends of whole-genome duplications revealed by the ciliate Paramecium tetraurelia.</title>
        <authorList>
            <consortium name="Genoscope"/>
            <person name="Aury J.-M."/>
            <person name="Jaillon O."/>
            <person name="Duret L."/>
            <person name="Noel B."/>
            <person name="Jubin C."/>
            <person name="Porcel B.M."/>
            <person name="Segurens B."/>
            <person name="Daubin V."/>
            <person name="Anthouard V."/>
            <person name="Aiach N."/>
            <person name="Arnaiz O."/>
            <person name="Billaut A."/>
            <person name="Beisson J."/>
            <person name="Blanc I."/>
            <person name="Bouhouche K."/>
            <person name="Camara F."/>
            <person name="Duharcourt S."/>
            <person name="Guigo R."/>
            <person name="Gogendeau D."/>
            <person name="Katinka M."/>
            <person name="Keller A.-M."/>
            <person name="Kissmehl R."/>
            <person name="Klotz C."/>
            <person name="Koll F."/>
            <person name="Le Moue A."/>
            <person name="Lepere C."/>
            <person name="Malinsky S."/>
            <person name="Nowacki M."/>
            <person name="Nowak J.K."/>
            <person name="Plattner H."/>
            <person name="Poulain J."/>
            <person name="Ruiz F."/>
            <person name="Serrano V."/>
            <person name="Zagulski M."/>
            <person name="Dessen P."/>
            <person name="Betermier M."/>
            <person name="Weissenbach J."/>
            <person name="Scarpelli C."/>
            <person name="Schachter V."/>
            <person name="Sperling L."/>
            <person name="Meyer E."/>
            <person name="Cohen J."/>
            <person name="Wincker P."/>
        </authorList>
    </citation>
    <scope>NUCLEOTIDE SEQUENCE [LARGE SCALE GENOMIC DNA]</scope>
    <source>
        <strain evidence="2 3">Stock d4-2</strain>
    </source>
</reference>
<dbReference type="SUPFAM" id="SSF47616">
    <property type="entry name" value="GST C-terminal domain-like"/>
    <property type="match status" value="1"/>
</dbReference>
<proteinExistence type="predicted"/>
<evidence type="ECO:0000313" key="3">
    <source>
        <dbReference type="Proteomes" id="UP000000600"/>
    </source>
</evidence>
<dbReference type="KEGG" id="ptm:GSPATT00013598001"/>
<dbReference type="GO" id="GO:0006414">
    <property type="term" value="P:translational elongation"/>
    <property type="evidence" value="ECO:0000318"/>
    <property type="project" value="GO_Central"/>
</dbReference>
<dbReference type="PANTHER" id="PTHR43986:SF1">
    <property type="entry name" value="ELONGATION FACTOR 1-GAMMA"/>
    <property type="match status" value="1"/>
</dbReference>
<protein>
    <recommendedName>
        <fullName evidence="1">GST N-terminal domain-containing protein</fullName>
    </recommendedName>
</protein>
<dbReference type="Pfam" id="PF02798">
    <property type="entry name" value="GST_N"/>
    <property type="match status" value="1"/>
</dbReference>
<dbReference type="Gene3D" id="3.40.30.10">
    <property type="entry name" value="Glutaredoxin"/>
    <property type="match status" value="1"/>
</dbReference>
<dbReference type="Proteomes" id="UP000000600">
    <property type="component" value="Unassembled WGS sequence"/>
</dbReference>
<keyword evidence="3" id="KW-1185">Reference proteome</keyword>
<dbReference type="InterPro" id="IPR036249">
    <property type="entry name" value="Thioredoxin-like_sf"/>
</dbReference>
<name>A0D534_PARTE</name>
<dbReference type="InterPro" id="IPR004045">
    <property type="entry name" value="Glutathione_S-Trfase_N"/>
</dbReference>
<dbReference type="STRING" id="5888.A0D534"/>